<proteinExistence type="predicted"/>
<name>A0A167C3P6_9GAMM</name>
<sequence length="694" mass="78716">MKDKSLEQQIESLSEQLNVSIEQQQREAQFATEANERFSKNIACFEEYFPDIAETFKNYSVREDFCIHVTKTGHGNFVPKGYSAPIYSEDPIEQTRVQVMNSIESAVFCSTDYSSYPSAGDDERIHVRYMAALSEVMQEVQKNEPERISKLPENFPTGLIFGVGLGYHVPLLLEQTTFDYLFFVEPDLEIFFASLFCTDWFDIIKTIDEQGGNLFFQLGADTKTFIKDLEIVANNIGAFSIVRSFCYQHTPQPEIVALIQQWSSEYFRFQFGHGFFNDAITGLAHSIHLMEKNVAVLAGKESTNVDYSTPVFIVGNGPSLDEAEEFIKQNHENAIVMAAGTSIATLYNKGIPVDFHILVERPYSNYKIFGDILPAEIYKQTNLIGLNTLYPDNVERYKWAGIAAKDNEAGTFLMGMLDHFHGGNGLPFIPFCNPVVANAALSFAMYAGFKNIYLFGIDNGNLLTGEHHSKDSIYKVDQKNDEEEGMLCLAMDGKYLPANFGGQVETNQLFAVAHSQLEKLIDYYPKRAVYNVGNGAKITGAHAVPAEELLPIPEKPNKQVQIEAIKSDFFQQLNIQAVDEQYIGISAFNEMCDHLIELASEDVKNRKAASDCLMRQARFVYSYKNTPLSHLFHMVKGALLYYHCPLLTLLYTYKDEHYTLQSYTKLNTLWISYISEMKDFYELNYRAKCDLGKE</sequence>
<evidence type="ECO:0000313" key="4">
    <source>
        <dbReference type="EMBL" id="KZN47200.1"/>
    </source>
</evidence>
<dbReference type="AlphaFoldDB" id="A0A167C3P6"/>
<dbReference type="RefSeq" id="WP_063363446.1">
    <property type="nucleotide sequence ID" value="NZ_AUXZ01000104.1"/>
</dbReference>
<reference evidence="4 5" key="1">
    <citation type="submission" date="2013-07" db="EMBL/GenBank/DDBJ databases">
        <title>Comparative Genomic and Metabolomic Analysis of Twelve Strains of Pseudoalteromonas luteoviolacea.</title>
        <authorList>
            <person name="Vynne N.G."/>
            <person name="Mansson M."/>
            <person name="Gram L."/>
        </authorList>
    </citation>
    <scope>NUCLEOTIDE SEQUENCE [LARGE SCALE GENOMIC DNA]</scope>
    <source>
        <strain evidence="4 5">H33</strain>
    </source>
</reference>
<dbReference type="InterPro" id="IPR045376">
    <property type="entry name" value="Maf_N"/>
</dbReference>
<dbReference type="PANTHER" id="PTHR41786:SF1">
    <property type="entry name" value="6-HYDROXYMETHYLPTERIN DIPHOSPHOKINASE MPTE-LIKE DOMAIN-CONTAINING PROTEIN"/>
    <property type="match status" value="1"/>
</dbReference>
<dbReference type="Pfam" id="PF01973">
    <property type="entry name" value="MptE-like"/>
    <property type="match status" value="1"/>
</dbReference>
<dbReference type="EMBL" id="AUXZ01000104">
    <property type="protein sequence ID" value="KZN47200.1"/>
    <property type="molecule type" value="Genomic_DNA"/>
</dbReference>
<evidence type="ECO:0000256" key="1">
    <source>
        <dbReference type="SAM" id="Coils"/>
    </source>
</evidence>
<dbReference type="Proteomes" id="UP000076503">
    <property type="component" value="Unassembled WGS sequence"/>
</dbReference>
<organism evidence="4 5">
    <name type="scientific">Pseudoalteromonas luteoviolacea H33</name>
    <dbReference type="NCBI Taxonomy" id="1365251"/>
    <lineage>
        <taxon>Bacteria</taxon>
        <taxon>Pseudomonadati</taxon>
        <taxon>Pseudomonadota</taxon>
        <taxon>Gammaproteobacteria</taxon>
        <taxon>Alteromonadales</taxon>
        <taxon>Pseudoalteromonadaceae</taxon>
        <taxon>Pseudoalteromonas</taxon>
    </lineage>
</organism>
<gene>
    <name evidence="4" type="ORF">N476_23765</name>
</gene>
<feature type="coiled-coil region" evidence="1">
    <location>
        <begin position="3"/>
        <end position="41"/>
    </location>
</feature>
<accession>A0A167C3P6</accession>
<evidence type="ECO:0008006" key="6">
    <source>
        <dbReference type="Google" id="ProtNLM"/>
    </source>
</evidence>
<evidence type="ECO:0000259" key="3">
    <source>
        <dbReference type="Pfam" id="PF20157"/>
    </source>
</evidence>
<evidence type="ECO:0000313" key="5">
    <source>
        <dbReference type="Proteomes" id="UP000076503"/>
    </source>
</evidence>
<dbReference type="OrthoDB" id="7254531at2"/>
<evidence type="ECO:0000259" key="2">
    <source>
        <dbReference type="Pfam" id="PF01973"/>
    </source>
</evidence>
<dbReference type="PANTHER" id="PTHR41786">
    <property type="entry name" value="MOTILITY ACCESSORY FACTOR MAF"/>
    <property type="match status" value="1"/>
</dbReference>
<dbReference type="Pfam" id="PF20157">
    <property type="entry name" value="Maf_flag10_N"/>
    <property type="match status" value="1"/>
</dbReference>
<dbReference type="PATRIC" id="fig|1365251.3.peg.4225"/>
<dbReference type="InterPro" id="IPR002826">
    <property type="entry name" value="MptE-like"/>
</dbReference>
<protein>
    <recommendedName>
        <fullName evidence="6">Septum formation inhibitor Maf</fullName>
    </recommendedName>
</protein>
<feature type="domain" description="Glycosyltransferase Maf N-terminal" evidence="3">
    <location>
        <begin position="37"/>
        <end position="266"/>
    </location>
</feature>
<feature type="domain" description="6-hydroxymethylpterin diphosphokinase MptE-like" evidence="2">
    <location>
        <begin position="304"/>
        <end position="460"/>
    </location>
</feature>
<keyword evidence="1" id="KW-0175">Coiled coil</keyword>
<comment type="caution">
    <text evidence="4">The sequence shown here is derived from an EMBL/GenBank/DDBJ whole genome shotgun (WGS) entry which is preliminary data.</text>
</comment>